<dbReference type="Gene3D" id="3.40.50.1000">
    <property type="entry name" value="HAD superfamily/HAD-like"/>
    <property type="match status" value="1"/>
</dbReference>
<feature type="active site" description="Nucleophile" evidence="6">
    <location>
        <position position="18"/>
    </location>
</feature>
<dbReference type="InterPro" id="IPR036412">
    <property type="entry name" value="HAD-like_sf"/>
</dbReference>
<evidence type="ECO:0000256" key="5">
    <source>
        <dbReference type="ARBA" id="ARBA00022842"/>
    </source>
</evidence>
<evidence type="ECO:0000256" key="2">
    <source>
        <dbReference type="ARBA" id="ARBA00008541"/>
    </source>
</evidence>
<evidence type="ECO:0000256" key="1">
    <source>
        <dbReference type="ARBA" id="ARBA00001946"/>
    </source>
</evidence>
<evidence type="ECO:0008006" key="10">
    <source>
        <dbReference type="Google" id="ProtNLM"/>
    </source>
</evidence>
<dbReference type="InterPro" id="IPR006384">
    <property type="entry name" value="HAD_hydro_PyrdxlP_Pase-like"/>
</dbReference>
<sequence length="246" mass="28540">MAPPFRYNQMKKLLVALDFDHTIVQENSDLVACKMASKIPPEIKALYTSNGWTKYMGEVFKILHQENVKKHDILSAMHNLTAVSGMDRLLEWLNKPDCEVIIISDSNSIFIEEWLKHKVLSNYVTEVFTNPAYFNDDDLLNIDMYHKQDWCKLSNENLCKGQILEDYISKKKNDNISFEKIAYVGDGENDFCPSLRLGVNDFLFPRIDFRLHKKINEAHKSEVKAAVHPWKDGLDILHTLKTFLNC</sequence>
<evidence type="ECO:0000256" key="3">
    <source>
        <dbReference type="ARBA" id="ARBA00022723"/>
    </source>
</evidence>
<dbReference type="PIRSF" id="PIRSF031051">
    <property type="entry name" value="PyrdxlP_Pase_PHOSPHO2"/>
    <property type="match status" value="1"/>
</dbReference>
<dbReference type="InterPro" id="IPR023214">
    <property type="entry name" value="HAD_sf"/>
</dbReference>
<dbReference type="NCBIfam" id="TIGR01489">
    <property type="entry name" value="DKMTPPase-SF"/>
    <property type="match status" value="1"/>
</dbReference>
<feature type="binding site" evidence="7">
    <location>
        <position position="105"/>
    </location>
    <ligand>
        <name>substrate</name>
    </ligand>
</feature>
<accession>A0A1B6CBM4</accession>
<feature type="binding site" evidence="7">
    <location>
        <position position="29"/>
    </location>
    <ligand>
        <name>substrate</name>
    </ligand>
</feature>
<evidence type="ECO:0000313" key="9">
    <source>
        <dbReference type="EMBL" id="JAS10867.1"/>
    </source>
</evidence>
<evidence type="ECO:0000256" key="8">
    <source>
        <dbReference type="PIRSR" id="PIRSR031051-3"/>
    </source>
</evidence>
<dbReference type="Pfam" id="PF06888">
    <property type="entry name" value="Put_Phosphatase"/>
    <property type="match status" value="1"/>
</dbReference>
<comment type="cofactor">
    <cofactor evidence="1 8">
        <name>Mg(2+)</name>
        <dbReference type="ChEBI" id="CHEBI:18420"/>
    </cofactor>
</comment>
<dbReference type="PANTHER" id="PTHR20889">
    <property type="entry name" value="PHOSPHATASE, ORPHAN 1, 2"/>
    <property type="match status" value="1"/>
</dbReference>
<dbReference type="AlphaFoldDB" id="A0A1B6CBM4"/>
<keyword evidence="5 8" id="KW-0460">Magnesium</keyword>
<dbReference type="NCBIfam" id="TIGR01488">
    <property type="entry name" value="HAD-SF-IB"/>
    <property type="match status" value="1"/>
</dbReference>
<keyword evidence="3 8" id="KW-0479">Metal-binding</keyword>
<dbReference type="EMBL" id="GEDC01026431">
    <property type="protein sequence ID" value="JAS10867.1"/>
    <property type="molecule type" value="Transcribed_RNA"/>
</dbReference>
<feature type="binding site" evidence="8">
    <location>
        <position position="18"/>
    </location>
    <ligand>
        <name>Mg(2+)</name>
        <dbReference type="ChEBI" id="CHEBI:18420"/>
    </ligand>
</feature>
<dbReference type="InterPro" id="IPR016965">
    <property type="entry name" value="Pase_PHOSPHO-typ"/>
</dbReference>
<dbReference type="GO" id="GO:0016791">
    <property type="term" value="F:phosphatase activity"/>
    <property type="evidence" value="ECO:0007669"/>
    <property type="project" value="InterPro"/>
</dbReference>
<dbReference type="SUPFAM" id="SSF56784">
    <property type="entry name" value="HAD-like"/>
    <property type="match status" value="1"/>
</dbReference>
<gene>
    <name evidence="9" type="ORF">g.3177</name>
</gene>
<comment type="similarity">
    <text evidence="2">Belongs to the HAD-like hydrolase superfamily. PHOSPHO family.</text>
</comment>
<dbReference type="PANTHER" id="PTHR20889:SF12">
    <property type="entry name" value="LP01149P"/>
    <property type="match status" value="1"/>
</dbReference>
<evidence type="ECO:0000256" key="6">
    <source>
        <dbReference type="PIRSR" id="PIRSR031051-1"/>
    </source>
</evidence>
<evidence type="ECO:0000256" key="7">
    <source>
        <dbReference type="PIRSR" id="PIRSR031051-2"/>
    </source>
</evidence>
<dbReference type="GO" id="GO:0046872">
    <property type="term" value="F:metal ion binding"/>
    <property type="evidence" value="ECO:0007669"/>
    <property type="project" value="UniProtKB-KW"/>
</dbReference>
<name>A0A1B6CBM4_9HEMI</name>
<feature type="binding site" evidence="8">
    <location>
        <position position="20"/>
    </location>
    <ligand>
        <name>Mg(2+)</name>
        <dbReference type="ChEBI" id="CHEBI:18420"/>
    </ligand>
</feature>
<reference evidence="9" key="1">
    <citation type="submission" date="2015-12" db="EMBL/GenBank/DDBJ databases">
        <title>De novo transcriptome assembly of four potential Pierce s Disease insect vectors from Arizona vineyards.</title>
        <authorList>
            <person name="Tassone E.E."/>
        </authorList>
    </citation>
    <scope>NUCLEOTIDE SEQUENCE</scope>
</reference>
<feature type="active site" description="Proton donor" evidence="6">
    <location>
        <position position="20"/>
    </location>
</feature>
<organism evidence="9">
    <name type="scientific">Clastoptera arizonana</name>
    <name type="common">Arizona spittle bug</name>
    <dbReference type="NCBI Taxonomy" id="38151"/>
    <lineage>
        <taxon>Eukaryota</taxon>
        <taxon>Metazoa</taxon>
        <taxon>Ecdysozoa</taxon>
        <taxon>Arthropoda</taxon>
        <taxon>Hexapoda</taxon>
        <taxon>Insecta</taxon>
        <taxon>Pterygota</taxon>
        <taxon>Neoptera</taxon>
        <taxon>Paraneoptera</taxon>
        <taxon>Hemiptera</taxon>
        <taxon>Auchenorrhyncha</taxon>
        <taxon>Cercopoidea</taxon>
        <taxon>Clastopteridae</taxon>
        <taxon>Clastoptera</taxon>
    </lineage>
</organism>
<proteinExistence type="inferred from homology"/>
<keyword evidence="4" id="KW-0378">Hydrolase</keyword>
<evidence type="ECO:0000256" key="4">
    <source>
        <dbReference type="ARBA" id="ARBA00022801"/>
    </source>
</evidence>
<protein>
    <recommendedName>
        <fullName evidence="10">Pyridoxal phosphate phosphatase PHOSPHO2</fullName>
    </recommendedName>
</protein>
<feature type="binding site" evidence="8">
    <location>
        <position position="186"/>
    </location>
    <ligand>
        <name>Mg(2+)</name>
        <dbReference type="ChEBI" id="CHEBI:18420"/>
    </ligand>
</feature>